<comment type="caution">
    <text evidence="1">The sequence shown here is derived from an EMBL/GenBank/DDBJ whole genome shotgun (WGS) entry which is preliminary data.</text>
</comment>
<gene>
    <name evidence="1" type="ORF">Patl1_00951</name>
</gene>
<dbReference type="Proteomes" id="UP001164250">
    <property type="component" value="Chromosome 1"/>
</dbReference>
<keyword evidence="2" id="KW-1185">Reference proteome</keyword>
<accession>A0ACC1CCM2</accession>
<dbReference type="EMBL" id="CM047897">
    <property type="protein sequence ID" value="KAJ0113404.1"/>
    <property type="molecule type" value="Genomic_DNA"/>
</dbReference>
<evidence type="ECO:0000313" key="2">
    <source>
        <dbReference type="Proteomes" id="UP001164250"/>
    </source>
</evidence>
<evidence type="ECO:0000313" key="1">
    <source>
        <dbReference type="EMBL" id="KAJ0113404.1"/>
    </source>
</evidence>
<name>A0ACC1CCM2_9ROSI</name>
<protein>
    <submittedName>
        <fullName evidence="1">Uncharacterized protein</fullName>
    </submittedName>
</protein>
<reference evidence="2" key="1">
    <citation type="journal article" date="2023" name="G3 (Bethesda)">
        <title>Genome assembly and association tests identify interacting loci associated with vigor, precocity, and sex in interspecific pistachio rootstocks.</title>
        <authorList>
            <person name="Palmer W."/>
            <person name="Jacygrad E."/>
            <person name="Sagayaradj S."/>
            <person name="Cavanaugh K."/>
            <person name="Han R."/>
            <person name="Bertier L."/>
            <person name="Beede B."/>
            <person name="Kafkas S."/>
            <person name="Golino D."/>
            <person name="Preece J."/>
            <person name="Michelmore R."/>
        </authorList>
    </citation>
    <scope>NUCLEOTIDE SEQUENCE [LARGE SCALE GENOMIC DNA]</scope>
</reference>
<sequence length="227" mass="24634">MLPAAAQLRVFEEIKEGERLVVVATNVAETSLTIPGIKYVVDTGREKVKKFNSANGMESYEVQWISKASAAQRAGRAGRTGPGHCYRLYSSAVFSNILPDFSCAEISKVPVDSMVLLMKSMNIDKVANFPFPTPPEASALVEAERCLKALEALDSNGRLTTLGKAMAHYPMSPHHSRMLLTLIQIMKAKGCARANLVLGYAAAAAAFELVKSFCHAVGKEVRIIEMT</sequence>
<organism evidence="1 2">
    <name type="scientific">Pistacia atlantica</name>
    <dbReference type="NCBI Taxonomy" id="434234"/>
    <lineage>
        <taxon>Eukaryota</taxon>
        <taxon>Viridiplantae</taxon>
        <taxon>Streptophyta</taxon>
        <taxon>Embryophyta</taxon>
        <taxon>Tracheophyta</taxon>
        <taxon>Spermatophyta</taxon>
        <taxon>Magnoliopsida</taxon>
        <taxon>eudicotyledons</taxon>
        <taxon>Gunneridae</taxon>
        <taxon>Pentapetalae</taxon>
        <taxon>rosids</taxon>
        <taxon>malvids</taxon>
        <taxon>Sapindales</taxon>
        <taxon>Anacardiaceae</taxon>
        <taxon>Pistacia</taxon>
    </lineage>
</organism>
<proteinExistence type="predicted"/>